<evidence type="ECO:0000256" key="2">
    <source>
        <dbReference type="ARBA" id="ARBA00022679"/>
    </source>
</evidence>
<evidence type="ECO:0000313" key="5">
    <source>
        <dbReference type="EMBL" id="PRY02564.1"/>
    </source>
</evidence>
<proteinExistence type="inferred from homology"/>
<gene>
    <name evidence="5" type="ORF">CLV72_1011166</name>
</gene>
<dbReference type="AlphaFoldDB" id="A0A2T0QF53"/>
<dbReference type="SUPFAM" id="SSF53613">
    <property type="entry name" value="Ribokinase-like"/>
    <property type="match status" value="1"/>
</dbReference>
<dbReference type="InterPro" id="IPR011611">
    <property type="entry name" value="PfkB_dom"/>
</dbReference>
<dbReference type="Proteomes" id="UP000237846">
    <property type="component" value="Unassembled WGS sequence"/>
</dbReference>
<dbReference type="InterPro" id="IPR052700">
    <property type="entry name" value="Carb_kinase_PfkB-like"/>
</dbReference>
<feature type="domain" description="Carbohydrate kinase PfkB" evidence="4">
    <location>
        <begin position="14"/>
        <end position="286"/>
    </location>
</feature>
<dbReference type="Gene3D" id="3.40.1190.20">
    <property type="match status" value="1"/>
</dbReference>
<evidence type="ECO:0000259" key="4">
    <source>
        <dbReference type="Pfam" id="PF00294"/>
    </source>
</evidence>
<evidence type="ECO:0000256" key="1">
    <source>
        <dbReference type="ARBA" id="ARBA00010688"/>
    </source>
</evidence>
<comment type="similarity">
    <text evidence="1">Belongs to the carbohydrate kinase PfkB family.</text>
</comment>
<organism evidence="5 6">
    <name type="scientific">Allonocardiopsis opalescens</name>
    <dbReference type="NCBI Taxonomy" id="1144618"/>
    <lineage>
        <taxon>Bacteria</taxon>
        <taxon>Bacillati</taxon>
        <taxon>Actinomycetota</taxon>
        <taxon>Actinomycetes</taxon>
        <taxon>Streptosporangiales</taxon>
        <taxon>Allonocardiopsis</taxon>
    </lineage>
</organism>
<keyword evidence="3 5" id="KW-0418">Kinase</keyword>
<protein>
    <submittedName>
        <fullName evidence="5">2-dehydro-3-deoxygluconokinase</fullName>
    </submittedName>
</protein>
<accession>A0A2T0QF53</accession>
<dbReference type="EMBL" id="PVZC01000001">
    <property type="protein sequence ID" value="PRY02564.1"/>
    <property type="molecule type" value="Genomic_DNA"/>
</dbReference>
<dbReference type="PANTHER" id="PTHR43320:SF2">
    <property type="entry name" value="2-DEHYDRO-3-DEOXYGLUCONOKINASE_2-DEHYDRO-3-DEOXYGALACTONOKINASE"/>
    <property type="match status" value="1"/>
</dbReference>
<dbReference type="GO" id="GO:0016301">
    <property type="term" value="F:kinase activity"/>
    <property type="evidence" value="ECO:0007669"/>
    <property type="project" value="UniProtKB-KW"/>
</dbReference>
<dbReference type="InterPro" id="IPR029056">
    <property type="entry name" value="Ribokinase-like"/>
</dbReference>
<comment type="caution">
    <text evidence="5">The sequence shown here is derived from an EMBL/GenBank/DDBJ whole genome shotgun (WGS) entry which is preliminary data.</text>
</comment>
<evidence type="ECO:0000313" key="6">
    <source>
        <dbReference type="Proteomes" id="UP000237846"/>
    </source>
</evidence>
<keyword evidence="6" id="KW-1185">Reference proteome</keyword>
<keyword evidence="2" id="KW-0808">Transferase</keyword>
<evidence type="ECO:0000256" key="3">
    <source>
        <dbReference type="ARBA" id="ARBA00022777"/>
    </source>
</evidence>
<name>A0A2T0QF53_9ACTN</name>
<dbReference type="OrthoDB" id="9808601at2"/>
<dbReference type="PANTHER" id="PTHR43320">
    <property type="entry name" value="SUGAR KINASE"/>
    <property type="match status" value="1"/>
</dbReference>
<sequence length="301" mass="31963">MVMLVTGNARPIAADSRLVLRVGGAESNVAVSLARLGHRTRWVSAVGKDPFGRIILDELTDAGVDVSWVTTDDAASTGLYAKDPHGESTRVYYYRGGSAASRMDVTHLNPLSAQGARVVHISGITPALSEDCRGLTHAVVGDRVLGPAAVSFDVNYRPGLWPVSEAADELAVIARQADIVFVGRDEAETLWGTASPEAVRALLPEPRTLVVKDGATGATAFGPDGASWADALRVNVVEPVGAGDAFAAGWLSGWMRGLDSERALRLGHLMASRAVQIVGDCPQAPTQDEIRRHLDLEQEKR</sequence>
<dbReference type="Pfam" id="PF00294">
    <property type="entry name" value="PfkB"/>
    <property type="match status" value="1"/>
</dbReference>
<dbReference type="CDD" id="cd01166">
    <property type="entry name" value="KdgK"/>
    <property type="match status" value="1"/>
</dbReference>
<reference evidence="5 6" key="1">
    <citation type="submission" date="2018-03" db="EMBL/GenBank/DDBJ databases">
        <title>Genomic Encyclopedia of Archaeal and Bacterial Type Strains, Phase II (KMG-II): from individual species to whole genera.</title>
        <authorList>
            <person name="Goeker M."/>
        </authorList>
    </citation>
    <scope>NUCLEOTIDE SEQUENCE [LARGE SCALE GENOMIC DNA]</scope>
    <source>
        <strain evidence="5 6">DSM 45601</strain>
    </source>
</reference>